<evidence type="ECO:0000313" key="1">
    <source>
        <dbReference type="EMBL" id="MBY8882042.1"/>
    </source>
</evidence>
<organism evidence="1 2">
    <name type="scientific">Actinacidiphila acidipaludis</name>
    <dbReference type="NCBI Taxonomy" id="2873382"/>
    <lineage>
        <taxon>Bacteria</taxon>
        <taxon>Bacillati</taxon>
        <taxon>Actinomycetota</taxon>
        <taxon>Actinomycetes</taxon>
        <taxon>Kitasatosporales</taxon>
        <taxon>Streptomycetaceae</taxon>
        <taxon>Actinacidiphila</taxon>
    </lineage>
</organism>
<sequence length="218" mass="24334">MSVLEFISSLKWPVTLLILAVGLGRWWHRSPDARASFREWIANRDIRLHLGGQELEATLADTTGSMAAAAASDEQISALAHEPGGPEVELEELLRWRRDAVEDVMRSAALWGFELGKSGVPRLPATTVTWSENGEPSINIPAWPTHWDLVGQERALLHAMAQRPGQPLSTYAQEVGISTRLAHSMAQSLEQRGHLVQRSRGRWAVLRRTDDLPLRRES</sequence>
<gene>
    <name evidence="1" type="ORF">K7862_31060</name>
</gene>
<proteinExistence type="predicted"/>
<dbReference type="EMBL" id="JAINZZ010000061">
    <property type="protein sequence ID" value="MBY8882042.1"/>
    <property type="molecule type" value="Genomic_DNA"/>
</dbReference>
<accession>A0ABS7QFV9</accession>
<evidence type="ECO:0008006" key="3">
    <source>
        <dbReference type="Google" id="ProtNLM"/>
    </source>
</evidence>
<reference evidence="1 2" key="1">
    <citation type="submission" date="2021-08" db="EMBL/GenBank/DDBJ databases">
        <title>WGS of actinomycetes from Thailand.</title>
        <authorList>
            <person name="Thawai C."/>
        </authorList>
    </citation>
    <scope>NUCLEOTIDE SEQUENCE [LARGE SCALE GENOMIC DNA]</scope>
    <source>
        <strain evidence="1 2">PLK6-54</strain>
    </source>
</reference>
<evidence type="ECO:0000313" key="2">
    <source>
        <dbReference type="Proteomes" id="UP000778578"/>
    </source>
</evidence>
<dbReference type="RefSeq" id="WP_222968187.1">
    <property type="nucleotide sequence ID" value="NZ_JAINZZ010000061.1"/>
</dbReference>
<comment type="caution">
    <text evidence="1">The sequence shown here is derived from an EMBL/GenBank/DDBJ whole genome shotgun (WGS) entry which is preliminary data.</text>
</comment>
<protein>
    <recommendedName>
        <fullName evidence="3">HTH marR-type domain-containing protein</fullName>
    </recommendedName>
</protein>
<name>A0ABS7QFV9_9ACTN</name>
<keyword evidence="2" id="KW-1185">Reference proteome</keyword>
<dbReference type="Proteomes" id="UP000778578">
    <property type="component" value="Unassembled WGS sequence"/>
</dbReference>